<feature type="transmembrane region" description="Helical" evidence="2">
    <location>
        <begin position="46"/>
        <end position="65"/>
    </location>
</feature>
<evidence type="ECO:0000313" key="5">
    <source>
        <dbReference type="Proteomes" id="UP000258613"/>
    </source>
</evidence>
<organism evidence="3 6">
    <name type="scientific">Natrarchaeobaculum sulfurireducens</name>
    <dbReference type="NCBI Taxonomy" id="2044521"/>
    <lineage>
        <taxon>Archaea</taxon>
        <taxon>Methanobacteriati</taxon>
        <taxon>Methanobacteriota</taxon>
        <taxon>Stenosarchaea group</taxon>
        <taxon>Halobacteria</taxon>
        <taxon>Halobacteriales</taxon>
        <taxon>Natrialbaceae</taxon>
        <taxon>Natrarchaeobaculum</taxon>
    </lineage>
</organism>
<dbReference type="KEGG" id="nan:AArc1_2405"/>
<dbReference type="Proteomes" id="UP000258707">
    <property type="component" value="Chromosome"/>
</dbReference>
<evidence type="ECO:0000313" key="4">
    <source>
        <dbReference type="EMBL" id="AXR81229.1"/>
    </source>
</evidence>
<protein>
    <submittedName>
        <fullName evidence="3">Uncharacterized protein</fullName>
    </submittedName>
</protein>
<keyword evidence="2" id="KW-0472">Membrane</keyword>
<evidence type="ECO:0000313" key="6">
    <source>
        <dbReference type="Proteomes" id="UP000258707"/>
    </source>
</evidence>
<reference evidence="5" key="2">
    <citation type="submission" date="2018-02" db="EMBL/GenBank/DDBJ databases">
        <title>Phenotypic and genomic properties of facultatively anaerobic sulfur-reducing natronoarchaea from hypersaline soda lakes.</title>
        <authorList>
            <person name="Sorokin D.Y."/>
            <person name="Kublanov I.V."/>
            <person name="Roman P."/>
            <person name="Sinninghe Damste J.S."/>
            <person name="Golyshin P.N."/>
            <person name="Rojo D."/>
            <person name="Ciordia S."/>
            <person name="Mena M.D.C."/>
            <person name="Ferrer M."/>
            <person name="Messina E."/>
            <person name="Smedile F."/>
            <person name="La Spada G."/>
            <person name="La Cono V."/>
            <person name="Yakimov M.M."/>
        </authorList>
    </citation>
    <scope>NUCLEOTIDE SEQUENCE [LARGE SCALE GENOMIC DNA]</scope>
    <source>
        <strain evidence="5">AArc-Mg</strain>
    </source>
</reference>
<name>A0A346PGS5_9EURY</name>
<dbReference type="Proteomes" id="UP000258613">
    <property type="component" value="Chromosome"/>
</dbReference>
<dbReference type="OrthoDB" id="148346at2157"/>
<feature type="compositionally biased region" description="Basic and acidic residues" evidence="1">
    <location>
        <begin position="85"/>
        <end position="114"/>
    </location>
</feature>
<gene>
    <name evidence="3" type="ORF">AArc1_2405</name>
    <name evidence="4" type="ORF">AArcMg_1213</name>
</gene>
<evidence type="ECO:0000256" key="1">
    <source>
        <dbReference type="SAM" id="MobiDB-lite"/>
    </source>
</evidence>
<reference evidence="3" key="3">
    <citation type="journal article" date="2019" name="Int. J. Syst. Evol. Microbiol.">
        <title>Natronolimnobius sulfurireducens sp. nov. and Halalkaliarchaeum desulfuricum gen. nov., sp. nov., the first sulfur-respiring alkaliphilic haloarchaea from hypersaline alkaline lakes.</title>
        <authorList>
            <person name="Sorokin D.Y."/>
            <person name="Yakimov M."/>
            <person name="Messina E."/>
            <person name="Merkel A.Y."/>
            <person name="Bale N.J."/>
            <person name="Sinninghe Damste J.S."/>
        </authorList>
    </citation>
    <scope>NUCLEOTIDE SEQUENCE</scope>
    <source>
        <strain evidence="4">AArc-Mg</strain>
        <strain evidence="3">AArc1</strain>
    </source>
</reference>
<feature type="region of interest" description="Disordered" evidence="1">
    <location>
        <begin position="67"/>
        <end position="114"/>
    </location>
</feature>
<evidence type="ECO:0000256" key="2">
    <source>
        <dbReference type="SAM" id="Phobius"/>
    </source>
</evidence>
<dbReference type="GeneID" id="37641705"/>
<proteinExistence type="predicted"/>
<dbReference type="RefSeq" id="WP_117364760.1">
    <property type="nucleotide sequence ID" value="NZ_CP024047.1"/>
</dbReference>
<accession>A0A346PNY4</accession>
<evidence type="ECO:0000313" key="3">
    <source>
        <dbReference type="EMBL" id="AXR78720.1"/>
    </source>
</evidence>
<dbReference type="KEGG" id="nag:AArcMg_1213"/>
<dbReference type="AlphaFoldDB" id="A0A346PGS5"/>
<reference evidence="6" key="1">
    <citation type="submission" date="2017-10" db="EMBL/GenBank/DDBJ databases">
        <title>Phenotypic and genomic properties of facultatively anaerobic sulfur-reducing natronoarchaea from hypersaline soda lakes.</title>
        <authorList>
            <person name="Sorokin D.Y."/>
            <person name="Kublanov I.V."/>
            <person name="Roman P."/>
            <person name="Sinninghe Damste J.S."/>
            <person name="Golyshin P.N."/>
            <person name="Rojo D."/>
            <person name="Ciordia S."/>
            <person name="Mena Md.C."/>
            <person name="Ferrer M."/>
            <person name="Messina E."/>
            <person name="Smedile F."/>
            <person name="La Spada G."/>
            <person name="La Cono V."/>
            <person name="Yakimov M.M."/>
        </authorList>
    </citation>
    <scope>NUCLEOTIDE SEQUENCE [LARGE SCALE GENOMIC DNA]</scope>
    <source>
        <strain evidence="6">AArc1</strain>
    </source>
</reference>
<keyword evidence="5" id="KW-1185">Reference proteome</keyword>
<sequence>MVTVITALKTLLFTILVPGTVAVVIPRLLASWRPYPRFPIDRPTANVGAALAIGVGAVLYVHTAVRFGSDGKGTPSPTDEPGTEPDTRSAPERYPDDPKTRLEDDTTDERTATT</sequence>
<keyword evidence="2" id="KW-0812">Transmembrane</keyword>
<accession>A0A346PGS5</accession>
<dbReference type="EMBL" id="CP024047">
    <property type="protein sequence ID" value="AXR78720.1"/>
    <property type="molecule type" value="Genomic_DNA"/>
</dbReference>
<dbReference type="EMBL" id="CP027033">
    <property type="protein sequence ID" value="AXR81229.1"/>
    <property type="molecule type" value="Genomic_DNA"/>
</dbReference>
<keyword evidence="2" id="KW-1133">Transmembrane helix</keyword>